<dbReference type="PANTHER" id="PTHR33048:SF18">
    <property type="entry name" value="INTEGRAL MEMBRANE PROTEIN"/>
    <property type="match status" value="1"/>
</dbReference>
<proteinExistence type="inferred from homology"/>
<dbReference type="RefSeq" id="XP_001551209.2">
    <property type="nucleotide sequence ID" value="XM_001551159.2"/>
</dbReference>
<keyword evidence="3 6" id="KW-1133">Transmembrane helix</keyword>
<protein>
    <recommendedName>
        <fullName evidence="7">Rhodopsin domain-containing protein</fullName>
    </recommendedName>
</protein>
<feature type="transmembrane region" description="Helical" evidence="6">
    <location>
        <begin position="89"/>
        <end position="107"/>
    </location>
</feature>
<evidence type="ECO:0000256" key="3">
    <source>
        <dbReference type="ARBA" id="ARBA00022989"/>
    </source>
</evidence>
<reference evidence="8 9" key="2">
    <citation type="journal article" date="2012" name="Eukaryot. Cell">
        <title>Genome update of Botrytis cinerea strains B05.10 and T4.</title>
        <authorList>
            <person name="Staats M."/>
            <person name="van Kan J.A."/>
        </authorList>
    </citation>
    <scope>NUCLEOTIDE SEQUENCE [LARGE SCALE GENOMIC DNA]</scope>
    <source>
        <strain evidence="8 9">B05.10</strain>
    </source>
</reference>
<feature type="transmembrane region" description="Helical" evidence="6">
    <location>
        <begin position="127"/>
        <end position="149"/>
    </location>
</feature>
<dbReference type="EMBL" id="CP009816">
    <property type="protein sequence ID" value="ATZ56075.1"/>
    <property type="molecule type" value="Genomic_DNA"/>
</dbReference>
<dbReference type="Proteomes" id="UP000001798">
    <property type="component" value="Chromosome 12"/>
</dbReference>
<organism evidence="8 9">
    <name type="scientific">Botryotinia fuckeliana (strain B05.10)</name>
    <name type="common">Noble rot fungus</name>
    <name type="synonym">Botrytis cinerea</name>
    <dbReference type="NCBI Taxonomy" id="332648"/>
    <lineage>
        <taxon>Eukaryota</taxon>
        <taxon>Fungi</taxon>
        <taxon>Dikarya</taxon>
        <taxon>Ascomycota</taxon>
        <taxon>Pezizomycotina</taxon>
        <taxon>Leotiomycetes</taxon>
        <taxon>Helotiales</taxon>
        <taxon>Sclerotiniaceae</taxon>
        <taxon>Botrytis</taxon>
    </lineage>
</organism>
<gene>
    <name evidence="8" type="ORF">BCIN_12g06090</name>
</gene>
<evidence type="ECO:0000256" key="5">
    <source>
        <dbReference type="ARBA" id="ARBA00038359"/>
    </source>
</evidence>
<feature type="domain" description="Rhodopsin" evidence="7">
    <location>
        <begin position="27"/>
        <end position="256"/>
    </location>
</feature>
<comment type="subcellular location">
    <subcellularLocation>
        <location evidence="1">Membrane</location>
        <topology evidence="1">Multi-pass membrane protein</topology>
    </subcellularLocation>
</comment>
<dbReference type="InterPro" id="IPR049326">
    <property type="entry name" value="Rhodopsin_dom_fungi"/>
</dbReference>
<dbReference type="KEGG" id="bfu:BCIN_12g06090"/>
<feature type="transmembrane region" description="Helical" evidence="6">
    <location>
        <begin position="12"/>
        <end position="30"/>
    </location>
</feature>
<name>A0A384JZR8_BOTFB</name>
<reference evidence="8 9" key="1">
    <citation type="journal article" date="2011" name="PLoS Genet.">
        <title>Genomic analysis of the necrotrophic fungal pathogens Sclerotinia sclerotiorum and Botrytis cinerea.</title>
        <authorList>
            <person name="Amselem J."/>
            <person name="Cuomo C.A."/>
            <person name="van Kan J.A."/>
            <person name="Viaud M."/>
            <person name="Benito E.P."/>
            <person name="Couloux A."/>
            <person name="Coutinho P.M."/>
            <person name="de Vries R.P."/>
            <person name="Dyer P.S."/>
            <person name="Fillinger S."/>
            <person name="Fournier E."/>
            <person name="Gout L."/>
            <person name="Hahn M."/>
            <person name="Kohn L."/>
            <person name="Lapalu N."/>
            <person name="Plummer K.M."/>
            <person name="Pradier J.M."/>
            <person name="Quevillon E."/>
            <person name="Sharon A."/>
            <person name="Simon A."/>
            <person name="ten Have A."/>
            <person name="Tudzynski B."/>
            <person name="Tudzynski P."/>
            <person name="Wincker P."/>
            <person name="Andrew M."/>
            <person name="Anthouard V."/>
            <person name="Beever R.E."/>
            <person name="Beffa R."/>
            <person name="Benoit I."/>
            <person name="Bouzid O."/>
            <person name="Brault B."/>
            <person name="Chen Z."/>
            <person name="Choquer M."/>
            <person name="Collemare J."/>
            <person name="Cotton P."/>
            <person name="Danchin E.G."/>
            <person name="Da Silva C."/>
            <person name="Gautier A."/>
            <person name="Giraud C."/>
            <person name="Giraud T."/>
            <person name="Gonzalez C."/>
            <person name="Grossetete S."/>
            <person name="Guldener U."/>
            <person name="Henrissat B."/>
            <person name="Howlett B.J."/>
            <person name="Kodira C."/>
            <person name="Kretschmer M."/>
            <person name="Lappartient A."/>
            <person name="Leroch M."/>
            <person name="Levis C."/>
            <person name="Mauceli E."/>
            <person name="Neuveglise C."/>
            <person name="Oeser B."/>
            <person name="Pearson M."/>
            <person name="Poulain J."/>
            <person name="Poussereau N."/>
            <person name="Quesneville H."/>
            <person name="Rascle C."/>
            <person name="Schumacher J."/>
            <person name="Segurens B."/>
            <person name="Sexton A."/>
            <person name="Silva E."/>
            <person name="Sirven C."/>
            <person name="Soanes D.M."/>
            <person name="Talbot N.J."/>
            <person name="Templeton M."/>
            <person name="Yandava C."/>
            <person name="Yarden O."/>
            <person name="Zeng Q."/>
            <person name="Rollins J.A."/>
            <person name="Lebrun M.H."/>
            <person name="Dickman M."/>
        </authorList>
    </citation>
    <scope>NUCLEOTIDE SEQUENCE [LARGE SCALE GENOMIC DNA]</scope>
    <source>
        <strain evidence="8 9">B05.10</strain>
    </source>
</reference>
<dbReference type="GO" id="GO:0016020">
    <property type="term" value="C:membrane"/>
    <property type="evidence" value="ECO:0007669"/>
    <property type="project" value="UniProtKB-SubCell"/>
</dbReference>
<keyword evidence="2 6" id="KW-0812">Transmembrane</keyword>
<evidence type="ECO:0000256" key="6">
    <source>
        <dbReference type="SAM" id="Phobius"/>
    </source>
</evidence>
<dbReference type="AlphaFoldDB" id="A0A384JZR8"/>
<feature type="transmembrane region" description="Helical" evidence="6">
    <location>
        <begin position="176"/>
        <end position="197"/>
    </location>
</feature>
<dbReference type="InterPro" id="IPR052337">
    <property type="entry name" value="SAT4-like"/>
</dbReference>
<sequence length="320" mass="35882">MSSLPKDGLVALTWSFTGVAVALTAGRYTIRWRGFHKFQIDDIIHGLACLVLIGYCITYNIAFPLNYKVEFFVAGLSNEVPTPAEMDSYFHFIIAVSATFWIINYLVKFSFLTFYRLIFGVSKKFMIAWWCVFGFTVVTFFINFISVFWACGKAEDLYVIAKCTSPSALKVTARVVTMWCVLNVISDLTIMALPLWMLKGLQMKTGQKIGLAVIFLIATIDVVFDILRTIYTVDGGAIALDTLWDILEPTITVMISALPSYRTLFGDRRKKSTSYKTLDHSGNTRRGDGFQDYELSTSHVSIIGDASKSNVTVDTKRLVG</sequence>
<comment type="similarity">
    <text evidence="5">Belongs to the SAT4 family.</text>
</comment>
<reference evidence="8 9" key="3">
    <citation type="journal article" date="2017" name="Mol. Plant Pathol.">
        <title>A gapless genome sequence of the fungus Botrytis cinerea.</title>
        <authorList>
            <person name="Van Kan J.A."/>
            <person name="Stassen J.H."/>
            <person name="Mosbach A."/>
            <person name="Van Der Lee T.A."/>
            <person name="Faino L."/>
            <person name="Farmer A.D."/>
            <person name="Papasotiriou D.G."/>
            <person name="Zhou S."/>
            <person name="Seidl M.F."/>
            <person name="Cottam E."/>
            <person name="Edel D."/>
            <person name="Hahn M."/>
            <person name="Schwartz D.C."/>
            <person name="Dietrich R.A."/>
            <person name="Widdison S."/>
            <person name="Scalliet G."/>
        </authorList>
    </citation>
    <scope>NUCLEOTIDE SEQUENCE [LARGE SCALE GENOMIC DNA]</scope>
    <source>
        <strain evidence="8 9">B05.10</strain>
    </source>
</reference>
<accession>A0A384JZR8</accession>
<feature type="transmembrane region" description="Helical" evidence="6">
    <location>
        <begin position="209"/>
        <end position="231"/>
    </location>
</feature>
<evidence type="ECO:0000313" key="8">
    <source>
        <dbReference type="EMBL" id="ATZ56075.1"/>
    </source>
</evidence>
<keyword evidence="4 6" id="KW-0472">Membrane</keyword>
<dbReference type="GeneID" id="5431732"/>
<dbReference type="VEuPathDB" id="FungiDB:Bcin12g06090"/>
<dbReference type="PANTHER" id="PTHR33048">
    <property type="entry name" value="PTH11-LIKE INTEGRAL MEMBRANE PROTEIN (AFU_ORTHOLOGUE AFUA_5G11245)"/>
    <property type="match status" value="1"/>
</dbReference>
<keyword evidence="9" id="KW-1185">Reference proteome</keyword>
<evidence type="ECO:0000313" key="9">
    <source>
        <dbReference type="Proteomes" id="UP000001798"/>
    </source>
</evidence>
<evidence type="ECO:0000256" key="2">
    <source>
        <dbReference type="ARBA" id="ARBA00022692"/>
    </source>
</evidence>
<feature type="transmembrane region" description="Helical" evidence="6">
    <location>
        <begin position="42"/>
        <end position="62"/>
    </location>
</feature>
<evidence type="ECO:0000256" key="4">
    <source>
        <dbReference type="ARBA" id="ARBA00023136"/>
    </source>
</evidence>
<evidence type="ECO:0000256" key="1">
    <source>
        <dbReference type="ARBA" id="ARBA00004141"/>
    </source>
</evidence>
<evidence type="ECO:0000259" key="7">
    <source>
        <dbReference type="Pfam" id="PF20684"/>
    </source>
</evidence>
<dbReference type="Pfam" id="PF20684">
    <property type="entry name" value="Fung_rhodopsin"/>
    <property type="match status" value="1"/>
</dbReference>
<dbReference type="OrthoDB" id="444631at2759"/>
<feature type="transmembrane region" description="Helical" evidence="6">
    <location>
        <begin position="243"/>
        <end position="261"/>
    </location>
</feature>